<evidence type="ECO:0000256" key="12">
    <source>
        <dbReference type="RuleBase" id="RU000688"/>
    </source>
</evidence>
<dbReference type="GO" id="GO:0005886">
    <property type="term" value="C:plasma membrane"/>
    <property type="evidence" value="ECO:0007669"/>
    <property type="project" value="UniProtKB-SubCell"/>
</dbReference>
<keyword evidence="3 13" id="KW-1003">Cell membrane</keyword>
<evidence type="ECO:0000256" key="10">
    <source>
        <dbReference type="ARBA" id="ARBA00023170"/>
    </source>
</evidence>
<dbReference type="FunFam" id="1.20.1070.10:FF:000037">
    <property type="entry name" value="Olfactory receptor"/>
    <property type="match status" value="1"/>
</dbReference>
<evidence type="ECO:0000256" key="13">
    <source>
        <dbReference type="RuleBase" id="RU363047"/>
    </source>
</evidence>
<evidence type="ECO:0000256" key="8">
    <source>
        <dbReference type="ARBA" id="ARBA00023040"/>
    </source>
</evidence>
<dbReference type="GO" id="GO:0004984">
    <property type="term" value="F:olfactory receptor activity"/>
    <property type="evidence" value="ECO:0007669"/>
    <property type="project" value="InterPro"/>
</dbReference>
<sequence length="276" mass="30629">QRDQMSNGSFITGFLLLAFMETRELQLLHFWLFLGIYLAALLGNALIIITIACDHHLHKPMYFFLLNLSLLDLGFISTTLPKSVAYSLWGTREISYLGCAAHLFVFFMAGEYYLLTIMAYDRYVAICKPLHYGTLLGSRACVHMAAAAWGTGFLSSLLHTANTFSLPLCQGNALGQFFCEIPQILKLSCSDFYVREVGLLVVSVCVAFGCFVFIVVSYVQIFTFSTCLPHLAVVSLFITTGMISYLKPPSISSPFLDLIVAVVYSVAPPALNPFIY</sequence>
<comment type="subcellular location">
    <subcellularLocation>
        <location evidence="2 13">Cell membrane</location>
        <topology evidence="2 13">Multi-pass membrane protein</topology>
    </subcellularLocation>
</comment>
<evidence type="ECO:0000256" key="7">
    <source>
        <dbReference type="ARBA" id="ARBA00022989"/>
    </source>
</evidence>
<dbReference type="InterPro" id="IPR000725">
    <property type="entry name" value="Olfact_rcpt"/>
</dbReference>
<keyword evidence="8 12" id="KW-0297">G-protein coupled receptor</keyword>
<keyword evidence="11 12" id="KW-0807">Transducer</keyword>
<keyword evidence="7 13" id="KW-1133">Transmembrane helix</keyword>
<keyword evidence="16" id="KW-1185">Reference proteome</keyword>
<dbReference type="PRINTS" id="PR00237">
    <property type="entry name" value="GPCRRHODOPSN"/>
</dbReference>
<keyword evidence="9 13" id="KW-0472">Membrane</keyword>
<evidence type="ECO:0000256" key="1">
    <source>
        <dbReference type="ARBA" id="ARBA00002936"/>
    </source>
</evidence>
<dbReference type="GO" id="GO:0004930">
    <property type="term" value="F:G protein-coupled receptor activity"/>
    <property type="evidence" value="ECO:0007669"/>
    <property type="project" value="UniProtKB-KW"/>
</dbReference>
<name>A0A094KJV9_ANTCR</name>
<feature type="transmembrane region" description="Helical" evidence="13">
    <location>
        <begin position="197"/>
        <end position="222"/>
    </location>
</feature>
<evidence type="ECO:0000256" key="6">
    <source>
        <dbReference type="ARBA" id="ARBA00022725"/>
    </source>
</evidence>
<protein>
    <recommendedName>
        <fullName evidence="13">Olfactory receptor</fullName>
    </recommendedName>
</protein>
<dbReference type="Pfam" id="PF00001">
    <property type="entry name" value="7tm_1"/>
    <property type="match status" value="1"/>
</dbReference>
<gene>
    <name evidence="15" type="ORF">N321_00933</name>
</gene>
<accession>A0A094KJV9</accession>
<evidence type="ECO:0000256" key="3">
    <source>
        <dbReference type="ARBA" id="ARBA00022475"/>
    </source>
</evidence>
<dbReference type="PROSITE" id="PS00237">
    <property type="entry name" value="G_PROTEIN_RECEP_F1_1"/>
    <property type="match status" value="1"/>
</dbReference>
<comment type="similarity">
    <text evidence="12">Belongs to the G-protein coupled receptor 1 family.</text>
</comment>
<feature type="transmembrane region" description="Helical" evidence="13">
    <location>
        <begin position="258"/>
        <end position="275"/>
    </location>
</feature>
<dbReference type="PROSITE" id="PS50262">
    <property type="entry name" value="G_PROTEIN_RECEP_F1_2"/>
    <property type="match status" value="1"/>
</dbReference>
<organism evidence="15 16">
    <name type="scientific">Antrostomus carolinensis</name>
    <name type="common">Chuck-will's-widow</name>
    <name type="synonym">Caprimulgus carolinensis</name>
    <dbReference type="NCBI Taxonomy" id="279965"/>
    <lineage>
        <taxon>Eukaryota</taxon>
        <taxon>Metazoa</taxon>
        <taxon>Chordata</taxon>
        <taxon>Craniata</taxon>
        <taxon>Vertebrata</taxon>
        <taxon>Euteleostomi</taxon>
        <taxon>Archelosauria</taxon>
        <taxon>Archosauria</taxon>
        <taxon>Dinosauria</taxon>
        <taxon>Saurischia</taxon>
        <taxon>Theropoda</taxon>
        <taxon>Coelurosauria</taxon>
        <taxon>Aves</taxon>
        <taxon>Neognathae</taxon>
        <taxon>Neoaves</taxon>
        <taxon>Strisores</taxon>
        <taxon>Caprimulgiformes</taxon>
        <taxon>Caprimulgidae</taxon>
        <taxon>Antrostomus</taxon>
    </lineage>
</organism>
<evidence type="ECO:0000256" key="5">
    <source>
        <dbReference type="ARBA" id="ARBA00022692"/>
    </source>
</evidence>
<evidence type="ECO:0000256" key="9">
    <source>
        <dbReference type="ARBA" id="ARBA00023136"/>
    </source>
</evidence>
<feature type="non-terminal residue" evidence="15">
    <location>
        <position position="1"/>
    </location>
</feature>
<comment type="function">
    <text evidence="1">Odorant receptor.</text>
</comment>
<proteinExistence type="inferred from homology"/>
<dbReference type="PANTHER" id="PTHR26452">
    <property type="entry name" value="OLFACTORY RECEPTOR"/>
    <property type="match status" value="1"/>
</dbReference>
<feature type="transmembrane region" description="Helical" evidence="13">
    <location>
        <begin position="94"/>
        <end position="115"/>
    </location>
</feature>
<keyword evidence="5 12" id="KW-0812">Transmembrane</keyword>
<dbReference type="EMBL" id="KL352059">
    <property type="protein sequence ID" value="KFZ59573.1"/>
    <property type="molecule type" value="Genomic_DNA"/>
</dbReference>
<dbReference type="InterPro" id="IPR050516">
    <property type="entry name" value="Olfactory_GPCR"/>
</dbReference>
<feature type="domain" description="G-protein coupled receptors family 1 profile" evidence="14">
    <location>
        <begin position="43"/>
        <end position="222"/>
    </location>
</feature>
<dbReference type="CDD" id="cd15227">
    <property type="entry name" value="7tmA_OR14-like"/>
    <property type="match status" value="1"/>
</dbReference>
<evidence type="ECO:0000313" key="16">
    <source>
        <dbReference type="Proteomes" id="UP000053620"/>
    </source>
</evidence>
<feature type="non-terminal residue" evidence="15">
    <location>
        <position position="276"/>
    </location>
</feature>
<evidence type="ECO:0000256" key="2">
    <source>
        <dbReference type="ARBA" id="ARBA00004651"/>
    </source>
</evidence>
<dbReference type="AlphaFoldDB" id="A0A094KJV9"/>
<evidence type="ECO:0000256" key="11">
    <source>
        <dbReference type="ARBA" id="ARBA00023224"/>
    </source>
</evidence>
<feature type="transmembrane region" description="Helical" evidence="13">
    <location>
        <begin position="228"/>
        <end position="246"/>
    </location>
</feature>
<evidence type="ECO:0000313" key="15">
    <source>
        <dbReference type="EMBL" id="KFZ59573.1"/>
    </source>
</evidence>
<keyword evidence="4 13" id="KW-0716">Sensory transduction</keyword>
<feature type="transmembrane region" description="Helical" evidence="13">
    <location>
        <begin position="61"/>
        <end position="82"/>
    </location>
</feature>
<reference evidence="15 16" key="1">
    <citation type="submission" date="2014-04" db="EMBL/GenBank/DDBJ databases">
        <title>Genome evolution of avian class.</title>
        <authorList>
            <person name="Zhang G."/>
            <person name="Li C."/>
        </authorList>
    </citation>
    <scope>NUCLEOTIDE SEQUENCE [LARGE SCALE GENOMIC DNA]</scope>
    <source>
        <strain evidence="15">BGI_N321</strain>
    </source>
</reference>
<dbReference type="Gene3D" id="1.20.1070.10">
    <property type="entry name" value="Rhodopsin 7-helix transmembrane proteins"/>
    <property type="match status" value="1"/>
</dbReference>
<feature type="transmembrane region" description="Helical" evidence="13">
    <location>
        <begin position="28"/>
        <end position="49"/>
    </location>
</feature>
<dbReference type="InterPro" id="IPR000276">
    <property type="entry name" value="GPCR_Rhodpsn"/>
</dbReference>
<keyword evidence="6 13" id="KW-0552">Olfaction</keyword>
<dbReference type="PRINTS" id="PR00245">
    <property type="entry name" value="OLFACTORYR"/>
</dbReference>
<keyword evidence="10 12" id="KW-0675">Receptor</keyword>
<dbReference type="InterPro" id="IPR017452">
    <property type="entry name" value="GPCR_Rhodpsn_7TM"/>
</dbReference>
<evidence type="ECO:0000256" key="4">
    <source>
        <dbReference type="ARBA" id="ARBA00022606"/>
    </source>
</evidence>
<evidence type="ECO:0000259" key="14">
    <source>
        <dbReference type="PROSITE" id="PS50262"/>
    </source>
</evidence>
<dbReference type="Proteomes" id="UP000053620">
    <property type="component" value="Unassembled WGS sequence"/>
</dbReference>
<dbReference type="SUPFAM" id="SSF81321">
    <property type="entry name" value="Family A G protein-coupled receptor-like"/>
    <property type="match status" value="1"/>
</dbReference>